<protein>
    <recommendedName>
        <fullName evidence="2">N-acetylmuramoyl-L-alanine amidase</fullName>
        <ecNumber evidence="2">3.5.1.28</ecNumber>
    </recommendedName>
</protein>
<name>A0A3B7N2G6_9BACT</name>
<evidence type="ECO:0000256" key="1">
    <source>
        <dbReference type="ARBA" id="ARBA00001561"/>
    </source>
</evidence>
<feature type="domain" description="MurNAc-LAA" evidence="5">
    <location>
        <begin position="108"/>
        <end position="310"/>
    </location>
</feature>
<evidence type="ECO:0000256" key="4">
    <source>
        <dbReference type="SAM" id="MobiDB-lite"/>
    </source>
</evidence>
<keyword evidence="3" id="KW-0378">Hydrolase</keyword>
<gene>
    <name evidence="6" type="ORF">D3H65_31480</name>
</gene>
<dbReference type="Gene3D" id="3.40.630.40">
    <property type="entry name" value="Zn-dependent exopeptidases"/>
    <property type="match status" value="1"/>
</dbReference>
<evidence type="ECO:0000313" key="6">
    <source>
        <dbReference type="EMBL" id="AXY78245.1"/>
    </source>
</evidence>
<evidence type="ECO:0000256" key="3">
    <source>
        <dbReference type="ARBA" id="ARBA00022801"/>
    </source>
</evidence>
<dbReference type="Pfam" id="PF01520">
    <property type="entry name" value="Amidase_3"/>
    <property type="match status" value="1"/>
</dbReference>
<evidence type="ECO:0000259" key="5">
    <source>
        <dbReference type="SMART" id="SM00646"/>
    </source>
</evidence>
<reference evidence="6 7" key="1">
    <citation type="submission" date="2018-09" db="EMBL/GenBank/DDBJ databases">
        <title>Genome sequencing of strain 6GH32-13.</title>
        <authorList>
            <person name="Weon H.-Y."/>
            <person name="Heo J."/>
            <person name="Kwon S.-W."/>
        </authorList>
    </citation>
    <scope>NUCLEOTIDE SEQUENCE [LARGE SCALE GENOMIC DNA]</scope>
    <source>
        <strain evidence="6 7">5GH32-13</strain>
    </source>
</reference>
<dbReference type="EC" id="3.5.1.28" evidence="2"/>
<dbReference type="AlphaFoldDB" id="A0A3B7N2G6"/>
<dbReference type="InterPro" id="IPR050695">
    <property type="entry name" value="N-acetylmuramoyl_amidase_3"/>
</dbReference>
<dbReference type="GO" id="GO:0008745">
    <property type="term" value="F:N-acetylmuramoyl-L-alanine amidase activity"/>
    <property type="evidence" value="ECO:0007669"/>
    <property type="project" value="UniProtKB-EC"/>
</dbReference>
<dbReference type="GO" id="GO:0030288">
    <property type="term" value="C:outer membrane-bounded periplasmic space"/>
    <property type="evidence" value="ECO:0007669"/>
    <property type="project" value="TreeGrafter"/>
</dbReference>
<dbReference type="KEGG" id="pseg:D3H65_31480"/>
<evidence type="ECO:0000313" key="7">
    <source>
        <dbReference type="Proteomes" id="UP000263900"/>
    </source>
</evidence>
<comment type="catalytic activity">
    <reaction evidence="1">
        <text>Hydrolyzes the link between N-acetylmuramoyl residues and L-amino acid residues in certain cell-wall glycopeptides.</text>
        <dbReference type="EC" id="3.5.1.28"/>
    </reaction>
</comment>
<dbReference type="EMBL" id="CP032157">
    <property type="protein sequence ID" value="AXY78245.1"/>
    <property type="molecule type" value="Genomic_DNA"/>
</dbReference>
<dbReference type="SMART" id="SM00646">
    <property type="entry name" value="Ami_3"/>
    <property type="match status" value="1"/>
</dbReference>
<accession>A0A3B7N2G6</accession>
<keyword evidence="7" id="KW-1185">Reference proteome</keyword>
<dbReference type="PANTHER" id="PTHR30404:SF0">
    <property type="entry name" value="N-ACETYLMURAMOYL-L-ALANINE AMIDASE AMIC"/>
    <property type="match status" value="1"/>
</dbReference>
<dbReference type="OrthoDB" id="9806267at2"/>
<dbReference type="CDD" id="cd02696">
    <property type="entry name" value="MurNAc-LAA"/>
    <property type="match status" value="1"/>
</dbReference>
<organism evidence="6 7">
    <name type="scientific">Paraflavitalea soli</name>
    <dbReference type="NCBI Taxonomy" id="2315862"/>
    <lineage>
        <taxon>Bacteria</taxon>
        <taxon>Pseudomonadati</taxon>
        <taxon>Bacteroidota</taxon>
        <taxon>Chitinophagia</taxon>
        <taxon>Chitinophagales</taxon>
        <taxon>Chitinophagaceae</taxon>
        <taxon>Paraflavitalea</taxon>
    </lineage>
</organism>
<dbReference type="Proteomes" id="UP000263900">
    <property type="component" value="Chromosome"/>
</dbReference>
<sequence>MMRRPVTLLLFFASLAAILSFTGKKPGFPGGRQKAVLGTIVIDAGHGGPARGAKGLFSYEADVALAISLKLGQRAQEAFPEIRVVYTRTSDTVFGVHVDARTANRMRAELANEVKGDLFLSIHCNATPQKAGGWYAKRVVGHTTKTVTVGKGAKKRKKTMRVPVYENYWVKNERHGTETYIWAADRSGVKSTYINLEESGEFAEDSTSPATPPPDMNSPEAKIRAQLYEKKYFGKSLMLANMVEEEFAKGGRASGGVKQRNWEQIWVLQATGMPSILVETGFITNEEEEKYLNSEEGQSEIVESIITALKKYKETLEGSNTTTTAKPEVDTTKARGF</sequence>
<feature type="region of interest" description="Disordered" evidence="4">
    <location>
        <begin position="318"/>
        <end position="337"/>
    </location>
</feature>
<evidence type="ECO:0000256" key="2">
    <source>
        <dbReference type="ARBA" id="ARBA00011901"/>
    </source>
</evidence>
<dbReference type="RefSeq" id="WP_119054117.1">
    <property type="nucleotide sequence ID" value="NZ_CP032157.1"/>
</dbReference>
<feature type="compositionally biased region" description="Basic and acidic residues" evidence="4">
    <location>
        <begin position="327"/>
        <end position="337"/>
    </location>
</feature>
<dbReference type="PANTHER" id="PTHR30404">
    <property type="entry name" value="N-ACETYLMURAMOYL-L-ALANINE AMIDASE"/>
    <property type="match status" value="1"/>
</dbReference>
<dbReference type="GO" id="GO:0009253">
    <property type="term" value="P:peptidoglycan catabolic process"/>
    <property type="evidence" value="ECO:0007669"/>
    <property type="project" value="InterPro"/>
</dbReference>
<dbReference type="InterPro" id="IPR002508">
    <property type="entry name" value="MurNAc-LAA_cat"/>
</dbReference>
<proteinExistence type="predicted"/>
<dbReference type="SUPFAM" id="SSF53187">
    <property type="entry name" value="Zn-dependent exopeptidases"/>
    <property type="match status" value="1"/>
</dbReference>